<sequence length="82" mass="8996">ASFPPEHIHCREAPSLSWPGFFLPQPGHPGGGWTPGLERDGDCEKRGRGLLQNSGHLLLPVWLVLPEGVKQPGSQTLLRLLR</sequence>
<feature type="non-terminal residue" evidence="1">
    <location>
        <position position="1"/>
    </location>
</feature>
<organism evidence="1">
    <name type="scientific">Bos taurus</name>
    <name type="common">Bovine</name>
    <dbReference type="NCBI Taxonomy" id="9913"/>
    <lineage>
        <taxon>Eukaryota</taxon>
        <taxon>Metazoa</taxon>
        <taxon>Chordata</taxon>
        <taxon>Craniata</taxon>
        <taxon>Vertebrata</taxon>
        <taxon>Euteleostomi</taxon>
        <taxon>Mammalia</taxon>
        <taxon>Eutheria</taxon>
        <taxon>Laurasiatheria</taxon>
        <taxon>Artiodactyla</taxon>
        <taxon>Ruminantia</taxon>
        <taxon>Pecora</taxon>
        <taxon>Bovidae</taxon>
        <taxon>Bovinae</taxon>
        <taxon>Bos</taxon>
    </lineage>
</organism>
<evidence type="ECO:0000313" key="1">
    <source>
        <dbReference type="EMBL" id="CAA72342.1"/>
    </source>
</evidence>
<dbReference type="AlphaFoldDB" id="O97786"/>
<protein>
    <submittedName>
        <fullName evidence="1">ITGAM protein</fullName>
    </submittedName>
</protein>
<name>O97786_BOVIN</name>
<proteinExistence type="predicted"/>
<gene>
    <name evidence="1" type="primary">ITGAM</name>
</gene>
<reference evidence="1" key="1">
    <citation type="submission" date="1997-03" db="EMBL/GenBank/DDBJ databases">
        <authorList>
            <person name="Elduque C."/>
            <person name="Leveziel H."/>
            <person name="Eggen A."/>
        </authorList>
    </citation>
    <scope>NUCLEOTIDE SEQUENCE</scope>
    <source>
        <tissue evidence="1">Blood</tissue>
    </source>
</reference>
<feature type="non-terminal residue" evidence="1">
    <location>
        <position position="82"/>
    </location>
</feature>
<dbReference type="EMBL" id="Y11618">
    <property type="protein sequence ID" value="CAA72342.1"/>
    <property type="molecule type" value="Genomic_DNA"/>
</dbReference>
<accession>O97786</accession>